<dbReference type="STRING" id="1408157.A0A1J7J1E5"/>
<gene>
    <name evidence="1" type="ORF">CONLIGDRAFT_184343</name>
</gene>
<evidence type="ECO:0000313" key="2">
    <source>
        <dbReference type="Proteomes" id="UP000182658"/>
    </source>
</evidence>
<accession>A0A1J7J1E5</accession>
<dbReference type="Proteomes" id="UP000182658">
    <property type="component" value="Unassembled WGS sequence"/>
</dbReference>
<dbReference type="OrthoDB" id="2520703at2759"/>
<proteinExistence type="predicted"/>
<protein>
    <recommendedName>
        <fullName evidence="3">F-box domain-containing protein</fullName>
    </recommendedName>
</protein>
<dbReference type="EMBL" id="KV875094">
    <property type="protein sequence ID" value="OIW33582.1"/>
    <property type="molecule type" value="Genomic_DNA"/>
</dbReference>
<sequence>MLVCPLPNLRSICIIRSAVNEPDLEQLLSCCVGLETFVYNIGTSFHYILPSDIIRCLRKFKETLATLCLSLQNDDVLRQNLLFKPLPSLRHFSGLEDLLLDAAFIYNCHAKESPEDCDILVQLLPSSIVSLRLEATASAEICVRLAKALLRLAEAASLGQFPSMEEVRCYAEERLADDGLSEKFASAGVDFCYELWEGGVYR</sequence>
<evidence type="ECO:0008006" key="3">
    <source>
        <dbReference type="Google" id="ProtNLM"/>
    </source>
</evidence>
<name>A0A1J7J1E5_9PEZI</name>
<organism evidence="1 2">
    <name type="scientific">Coniochaeta ligniaria NRRL 30616</name>
    <dbReference type="NCBI Taxonomy" id="1408157"/>
    <lineage>
        <taxon>Eukaryota</taxon>
        <taxon>Fungi</taxon>
        <taxon>Dikarya</taxon>
        <taxon>Ascomycota</taxon>
        <taxon>Pezizomycotina</taxon>
        <taxon>Sordariomycetes</taxon>
        <taxon>Sordariomycetidae</taxon>
        <taxon>Coniochaetales</taxon>
        <taxon>Coniochaetaceae</taxon>
        <taxon>Coniochaeta</taxon>
    </lineage>
</organism>
<dbReference type="InParanoid" id="A0A1J7J1E5"/>
<evidence type="ECO:0000313" key="1">
    <source>
        <dbReference type="EMBL" id="OIW33582.1"/>
    </source>
</evidence>
<keyword evidence="2" id="KW-1185">Reference proteome</keyword>
<dbReference type="AlphaFoldDB" id="A0A1J7J1E5"/>
<reference evidence="1 2" key="1">
    <citation type="submission" date="2016-10" db="EMBL/GenBank/DDBJ databases">
        <title>Draft genome sequence of Coniochaeta ligniaria NRRL30616, a lignocellulolytic fungus for bioabatement of inhibitors in plant biomass hydrolysates.</title>
        <authorList>
            <consortium name="DOE Joint Genome Institute"/>
            <person name="Jimenez D.J."/>
            <person name="Hector R.E."/>
            <person name="Riley R."/>
            <person name="Sun H."/>
            <person name="Grigoriev I.V."/>
            <person name="Van Elsas J.D."/>
            <person name="Nichols N.N."/>
        </authorList>
    </citation>
    <scope>NUCLEOTIDE SEQUENCE [LARGE SCALE GENOMIC DNA]</scope>
    <source>
        <strain evidence="1 2">NRRL 30616</strain>
    </source>
</reference>